<gene>
    <name evidence="2" type="ORF">P8935_20585</name>
</gene>
<sequence length="65" mass="7038">MTVLMNKMYLAAKNLIEREEGQDLVEYALVVALIAFGAITGMGYLATGLNHAFSNISTTLTTQIT</sequence>
<dbReference type="AlphaFoldDB" id="A0AAU7DGX0"/>
<feature type="transmembrane region" description="Helical" evidence="1">
    <location>
        <begin position="27"/>
        <end position="46"/>
    </location>
</feature>
<proteinExistence type="predicted"/>
<evidence type="ECO:0000313" key="2">
    <source>
        <dbReference type="EMBL" id="XBH16958.1"/>
    </source>
</evidence>
<accession>A0AAU7DGX0</accession>
<protein>
    <submittedName>
        <fullName evidence="2">Flp family type IVb pilin</fullName>
    </submittedName>
</protein>
<keyword evidence="1" id="KW-0472">Membrane</keyword>
<dbReference type="EMBL" id="CP121196">
    <property type="protein sequence ID" value="XBH16958.1"/>
    <property type="molecule type" value="Genomic_DNA"/>
</dbReference>
<reference evidence="2" key="1">
    <citation type="submission" date="2023-03" db="EMBL/GenBank/DDBJ databases">
        <title>Edaphobacter sp.</title>
        <authorList>
            <person name="Huber K.J."/>
            <person name="Papendorf J."/>
            <person name="Pilke C."/>
            <person name="Bunk B."/>
            <person name="Sproeer C."/>
            <person name="Pester M."/>
        </authorList>
    </citation>
    <scope>NUCLEOTIDE SEQUENCE</scope>
    <source>
        <strain evidence="2">DSM 110680</strain>
    </source>
</reference>
<name>A0AAU7DGX0_9BACT</name>
<keyword evidence="1" id="KW-1133">Transmembrane helix</keyword>
<keyword evidence="1" id="KW-0812">Transmembrane</keyword>
<dbReference type="RefSeq" id="WP_348262188.1">
    <property type="nucleotide sequence ID" value="NZ_CP121196.1"/>
</dbReference>
<evidence type="ECO:0000256" key="1">
    <source>
        <dbReference type="SAM" id="Phobius"/>
    </source>
</evidence>
<organism evidence="2">
    <name type="scientific">Telmatobacter sp. DSM 110680</name>
    <dbReference type="NCBI Taxonomy" id="3036704"/>
    <lineage>
        <taxon>Bacteria</taxon>
        <taxon>Pseudomonadati</taxon>
        <taxon>Acidobacteriota</taxon>
        <taxon>Terriglobia</taxon>
        <taxon>Terriglobales</taxon>
        <taxon>Acidobacteriaceae</taxon>
        <taxon>Telmatobacter</taxon>
    </lineage>
</organism>